<keyword evidence="1" id="KW-0472">Membrane</keyword>
<feature type="transmembrane region" description="Helical" evidence="1">
    <location>
        <begin position="110"/>
        <end position="133"/>
    </location>
</feature>
<feature type="transmembrane region" description="Helical" evidence="1">
    <location>
        <begin position="153"/>
        <end position="175"/>
    </location>
</feature>
<organism evidence="2 3">
    <name type="scientific">Colletotrichum paranaense</name>
    <dbReference type="NCBI Taxonomy" id="1914294"/>
    <lineage>
        <taxon>Eukaryota</taxon>
        <taxon>Fungi</taxon>
        <taxon>Dikarya</taxon>
        <taxon>Ascomycota</taxon>
        <taxon>Pezizomycotina</taxon>
        <taxon>Sordariomycetes</taxon>
        <taxon>Hypocreomycetidae</taxon>
        <taxon>Glomerellales</taxon>
        <taxon>Glomerellaceae</taxon>
        <taxon>Colletotrichum</taxon>
        <taxon>Colletotrichum acutatum species complex</taxon>
    </lineage>
</organism>
<feature type="transmembrane region" description="Helical" evidence="1">
    <location>
        <begin position="79"/>
        <end position="98"/>
    </location>
</feature>
<gene>
    <name evidence="2" type="ORF">CPAR01_01612</name>
</gene>
<evidence type="ECO:0000256" key="1">
    <source>
        <dbReference type="SAM" id="Phobius"/>
    </source>
</evidence>
<keyword evidence="3" id="KW-1185">Reference proteome</keyword>
<keyword evidence="1" id="KW-1133">Transmembrane helix</keyword>
<accession>A0ABQ9T7A1</accession>
<comment type="caution">
    <text evidence="2">The sequence shown here is derived from an EMBL/GenBank/DDBJ whole genome shotgun (WGS) entry which is preliminary data.</text>
</comment>
<dbReference type="GeneID" id="85369800"/>
<dbReference type="Proteomes" id="UP001241169">
    <property type="component" value="Unassembled WGS sequence"/>
</dbReference>
<reference evidence="2 3" key="1">
    <citation type="submission" date="2016-10" db="EMBL/GenBank/DDBJ databases">
        <title>The genome sequence of Colletotrichum fioriniae PJ7.</title>
        <authorList>
            <person name="Baroncelli R."/>
        </authorList>
    </citation>
    <scope>NUCLEOTIDE SEQUENCE [LARGE SCALE GENOMIC DNA]</scope>
    <source>
        <strain evidence="2 3">IMI 384185</strain>
    </source>
</reference>
<protein>
    <submittedName>
        <fullName evidence="2">Uncharacterized protein</fullName>
    </submittedName>
</protein>
<dbReference type="RefSeq" id="XP_060356758.1">
    <property type="nucleotide sequence ID" value="XM_060485901.1"/>
</dbReference>
<dbReference type="EMBL" id="MOPA01000001">
    <property type="protein sequence ID" value="KAK1547645.1"/>
    <property type="molecule type" value="Genomic_DNA"/>
</dbReference>
<proteinExistence type="predicted"/>
<name>A0ABQ9T7A1_9PEZI</name>
<evidence type="ECO:0000313" key="3">
    <source>
        <dbReference type="Proteomes" id="UP001241169"/>
    </source>
</evidence>
<evidence type="ECO:0000313" key="2">
    <source>
        <dbReference type="EMBL" id="KAK1547645.1"/>
    </source>
</evidence>
<keyword evidence="1" id="KW-0812">Transmembrane</keyword>
<sequence>MGKAKKDKLVINSYTLNLPSTTQLQQHSLIPKTYLTLLNILTITQLQPFITSSPLTALTSPAYSDPDSDLYSGAHTLQLLAYVIAHVTVSYTIYVFTSPEHHAVPPRIQLAIWSFYQFALLIVDASLLYSARISWGLQGNLVNPVREWRGVDWILVSFALMAALARVAFLFRVGFPKQLSHEERRKAWDERNKKFWDGVNNGTSGIVCNGLWAVIVTTIRERTDACV</sequence>